<dbReference type="PROSITE" id="PS51257">
    <property type="entry name" value="PROKAR_LIPOPROTEIN"/>
    <property type="match status" value="1"/>
</dbReference>
<name>A0A1J5TAZ6_9ZZZZ</name>
<dbReference type="PANTHER" id="PTHR30203:SF24">
    <property type="entry name" value="BLR4935 PROTEIN"/>
    <property type="match status" value="1"/>
</dbReference>
<gene>
    <name evidence="3" type="ORF">GALL_85350</name>
</gene>
<evidence type="ECO:0000313" key="3">
    <source>
        <dbReference type="EMBL" id="OIR09302.1"/>
    </source>
</evidence>
<protein>
    <submittedName>
        <fullName evidence="3">Outer membrane efflux protein</fullName>
    </submittedName>
</protein>
<accession>A0A1J5TAZ6</accession>
<dbReference type="AlphaFoldDB" id="A0A1J5TAZ6"/>
<comment type="caution">
    <text evidence="3">The sequence shown here is derived from an EMBL/GenBank/DDBJ whole genome shotgun (WGS) entry which is preliminary data.</text>
</comment>
<feature type="region of interest" description="Disordered" evidence="2">
    <location>
        <begin position="447"/>
        <end position="466"/>
    </location>
</feature>
<keyword evidence="1" id="KW-0175">Coiled coil</keyword>
<feature type="compositionally biased region" description="Polar residues" evidence="2">
    <location>
        <begin position="453"/>
        <end position="466"/>
    </location>
</feature>
<proteinExistence type="predicted"/>
<organism evidence="3">
    <name type="scientific">mine drainage metagenome</name>
    <dbReference type="NCBI Taxonomy" id="410659"/>
    <lineage>
        <taxon>unclassified sequences</taxon>
        <taxon>metagenomes</taxon>
        <taxon>ecological metagenomes</taxon>
    </lineage>
</organism>
<feature type="coiled-coil region" evidence="1">
    <location>
        <begin position="342"/>
        <end position="369"/>
    </location>
</feature>
<dbReference type="PANTHER" id="PTHR30203">
    <property type="entry name" value="OUTER MEMBRANE CATION EFFLUX PROTEIN"/>
    <property type="match status" value="1"/>
</dbReference>
<dbReference type="InterPro" id="IPR010131">
    <property type="entry name" value="MdtP/NodT-like"/>
</dbReference>
<reference evidence="3" key="1">
    <citation type="submission" date="2016-10" db="EMBL/GenBank/DDBJ databases">
        <title>Sequence of Gallionella enrichment culture.</title>
        <authorList>
            <person name="Poehlein A."/>
            <person name="Muehling M."/>
            <person name="Daniel R."/>
        </authorList>
    </citation>
    <scope>NUCLEOTIDE SEQUENCE</scope>
</reference>
<dbReference type="GO" id="GO:0015562">
    <property type="term" value="F:efflux transmembrane transporter activity"/>
    <property type="evidence" value="ECO:0007669"/>
    <property type="project" value="InterPro"/>
</dbReference>
<dbReference type="SUPFAM" id="SSF56954">
    <property type="entry name" value="Outer membrane efflux proteins (OEP)"/>
    <property type="match status" value="1"/>
</dbReference>
<evidence type="ECO:0000256" key="1">
    <source>
        <dbReference type="SAM" id="Coils"/>
    </source>
</evidence>
<evidence type="ECO:0000256" key="2">
    <source>
        <dbReference type="SAM" id="MobiDB-lite"/>
    </source>
</evidence>
<dbReference type="Gene3D" id="1.20.1600.10">
    <property type="entry name" value="Outer membrane efflux proteins (OEP)"/>
    <property type="match status" value="1"/>
</dbReference>
<dbReference type="EMBL" id="MLJW01000027">
    <property type="protein sequence ID" value="OIR09302.1"/>
    <property type="molecule type" value="Genomic_DNA"/>
</dbReference>
<sequence length="466" mass="49950">MNSRRIFGVILVLALPFGFLGCATTDPGQAYGEVDHLVSQGLGRSVALPEGRSAQAQAAASTTGPLTAETAVRTALMNNRRLRAELEEVGISQADFAQASRLTNPRIAGSWRVPDRPPSAVDVEYSLAGNLLDLLTLSARKTLAGHDLEAAKLHAADEVLRLASQTQSAFYRFQAQLQLVRDLGVIVRAGDAAADFARRQHQAGNITGLDLQEQEASAAQGHLDLIEARARAAELREDLDRLMGISGDDGGWTVADHLPALPSADPALGGLETTALGRRLDLATARARLAALTEALRLKSHTRFIPGVSAGVDTERTPDGQRVTGPTLDLELPLFDQGQPALAKLAAEVRQARDRCEALETAIRSEVRKARDELVASREAAELSGSSLLPLRQAILQDTLLRYNAMEKSTYDLLLAKQREEAALEQNVALLRRYWLARVALEQAVGGRLPSAGPSSSPSTRVRSGA</sequence>